<dbReference type="Pfam" id="PF01075">
    <property type="entry name" value="Glyco_transf_9"/>
    <property type="match status" value="1"/>
</dbReference>
<dbReference type="InterPro" id="IPR051199">
    <property type="entry name" value="LPS_LOS_Heptosyltrfase"/>
</dbReference>
<evidence type="ECO:0000313" key="3">
    <source>
        <dbReference type="EMBL" id="URI05966.1"/>
    </source>
</evidence>
<evidence type="ECO:0000313" key="4">
    <source>
        <dbReference type="Proteomes" id="UP001056201"/>
    </source>
</evidence>
<dbReference type="CDD" id="cd03789">
    <property type="entry name" value="GT9_LPS_heptosyltransferase"/>
    <property type="match status" value="1"/>
</dbReference>
<keyword evidence="2" id="KW-0808">Transferase</keyword>
<dbReference type="Gene3D" id="3.40.50.2000">
    <property type="entry name" value="Glycogen Phosphorylase B"/>
    <property type="match status" value="2"/>
</dbReference>
<gene>
    <name evidence="3" type="ORF">MW290_08440</name>
</gene>
<accession>A0ABY4S2G5</accession>
<dbReference type="SUPFAM" id="SSF53756">
    <property type="entry name" value="UDP-Glycosyltransferase/glycogen phosphorylase"/>
    <property type="match status" value="1"/>
</dbReference>
<dbReference type="PANTHER" id="PTHR30160:SF1">
    <property type="entry name" value="LIPOPOLYSACCHARIDE 1,2-N-ACETYLGLUCOSAMINETRANSFERASE-RELATED"/>
    <property type="match status" value="1"/>
</dbReference>
<organism evidence="3 4">
    <name type="scientific">Aquincola tertiaricarbonis</name>
    <dbReference type="NCBI Taxonomy" id="391953"/>
    <lineage>
        <taxon>Bacteria</taxon>
        <taxon>Pseudomonadati</taxon>
        <taxon>Pseudomonadota</taxon>
        <taxon>Betaproteobacteria</taxon>
        <taxon>Burkholderiales</taxon>
        <taxon>Sphaerotilaceae</taxon>
        <taxon>Aquincola</taxon>
    </lineage>
</organism>
<name>A0ABY4S2G5_AQUTE</name>
<proteinExistence type="predicted"/>
<reference evidence="3" key="1">
    <citation type="submission" date="2022-05" db="EMBL/GenBank/DDBJ databases">
        <title>An RpoN-dependent PEP-CTERM gene is involved in floc formation of an Aquincola tertiaricarbonis strain.</title>
        <authorList>
            <person name="Qiu D."/>
            <person name="Xia M."/>
        </authorList>
    </citation>
    <scope>NUCLEOTIDE SEQUENCE</scope>
    <source>
        <strain evidence="3">RN12</strain>
    </source>
</reference>
<sequence length="371" mass="38166">MRAAAPPTGVAPAWAGVRRLLAVRLDNLGDVLMTTLALAALRQAWPGVHLALLASPAGAALQPHLTDVDEVIPFEAPWVQSACGAAEAGPAVQALVQRLAQGRFDAVVIFTVCTQSALPMAMVALQAGIGLRLAHCRENPYHLLTDWVRDAEVPGAGMRHEVQRQLDLLAAIGVRPPADERLRLALRPGDAASLVQRLARAGVDPSAPYFVVHPGASAASRRYPAERFAQAAQAVARGGGGRALVVGGAAEAALVQAAMPAGVPATALVGGLALGELAALIAGATVTLCNNSGPAHIAAALGAPVVVLYALTNPQHTPWRAPARVLSHDVPCRNCLRSVCPMGHHACLLGVPAEAVTEAALGLMHAPMETT</sequence>
<dbReference type="PANTHER" id="PTHR30160">
    <property type="entry name" value="TETRAACYLDISACCHARIDE 4'-KINASE-RELATED"/>
    <property type="match status" value="1"/>
</dbReference>
<protein>
    <submittedName>
        <fullName evidence="3">Glycosyltransferase family 9 protein</fullName>
    </submittedName>
</protein>
<dbReference type="RefSeq" id="WP_250194231.1">
    <property type="nucleotide sequence ID" value="NZ_CP097635.1"/>
</dbReference>
<evidence type="ECO:0000256" key="1">
    <source>
        <dbReference type="ARBA" id="ARBA00022676"/>
    </source>
</evidence>
<keyword evidence="1" id="KW-0328">Glycosyltransferase</keyword>
<dbReference type="InterPro" id="IPR002201">
    <property type="entry name" value="Glyco_trans_9"/>
</dbReference>
<keyword evidence="4" id="KW-1185">Reference proteome</keyword>
<evidence type="ECO:0000256" key="2">
    <source>
        <dbReference type="ARBA" id="ARBA00022679"/>
    </source>
</evidence>
<dbReference type="Proteomes" id="UP001056201">
    <property type="component" value="Chromosome 1"/>
</dbReference>
<dbReference type="EMBL" id="CP097635">
    <property type="protein sequence ID" value="URI05966.1"/>
    <property type="molecule type" value="Genomic_DNA"/>
</dbReference>